<dbReference type="Proteomes" id="UP000504635">
    <property type="component" value="Unplaced"/>
</dbReference>
<sequence>MISNSIVVLCVLFGLSASDFMHTSDKTYFLSTENLNWTDAREACIDAGLELASVRSNEERDAIEAFLKEYNPKPTSWYGYWLAGIKYPNGTFYWDTTDIEVGDNVENGWLPDEPNDAFNTENCLELKWDEHHLGWNDFSCDEEKPYICQNPRKEDSNGNSLDDYSFLLKIEPRNQFEYAGVHSRYIPFIKRSPAGFQYFDLDSYIKFHREIIAQSNLDSTTPPSTTHAPIVGSTLESVTTTNNPESLVESSSSDYVTINRFSQDLVQSSEESIATSHTPEDLVISDSESTTIPSQDLAQSNIESTTQISLTIPQYIIRAKLKSVTLSPAYLARSDMDSVTTSTTEKLDELELEPTRSSVSDENSDFLDIEPLYYDW</sequence>
<dbReference type="InterPro" id="IPR016187">
    <property type="entry name" value="CTDL_fold"/>
</dbReference>
<dbReference type="InterPro" id="IPR018378">
    <property type="entry name" value="C-type_lectin_CS"/>
</dbReference>
<keyword evidence="1" id="KW-1015">Disulfide bond</keyword>
<accession>A0A6J2XMG1</accession>
<dbReference type="Gene3D" id="3.10.100.10">
    <property type="entry name" value="Mannose-Binding Protein A, subunit A"/>
    <property type="match status" value="1"/>
</dbReference>
<dbReference type="RefSeq" id="XP_030751844.1">
    <property type="nucleotide sequence ID" value="XM_030895984.1"/>
</dbReference>
<dbReference type="InterPro" id="IPR050111">
    <property type="entry name" value="C-type_lectin/snaclec_domain"/>
</dbReference>
<gene>
    <name evidence="5" type="primary">LOC115879270</name>
</gene>
<dbReference type="PROSITE" id="PS00615">
    <property type="entry name" value="C_TYPE_LECTIN_1"/>
    <property type="match status" value="1"/>
</dbReference>
<dbReference type="InterPro" id="IPR001304">
    <property type="entry name" value="C-type_lectin-like"/>
</dbReference>
<dbReference type="PANTHER" id="PTHR22803">
    <property type="entry name" value="MANNOSE, PHOSPHOLIPASE, LECTIN RECEPTOR RELATED"/>
    <property type="match status" value="1"/>
</dbReference>
<keyword evidence="4" id="KW-1185">Reference proteome</keyword>
<proteinExistence type="predicted"/>
<feature type="signal peptide" evidence="2">
    <location>
        <begin position="1"/>
        <end position="18"/>
    </location>
</feature>
<dbReference type="OrthoDB" id="7357196at2759"/>
<organism evidence="4 5">
    <name type="scientific">Sitophilus oryzae</name>
    <name type="common">Rice weevil</name>
    <name type="synonym">Curculio oryzae</name>
    <dbReference type="NCBI Taxonomy" id="7048"/>
    <lineage>
        <taxon>Eukaryota</taxon>
        <taxon>Metazoa</taxon>
        <taxon>Ecdysozoa</taxon>
        <taxon>Arthropoda</taxon>
        <taxon>Hexapoda</taxon>
        <taxon>Insecta</taxon>
        <taxon>Pterygota</taxon>
        <taxon>Neoptera</taxon>
        <taxon>Endopterygota</taxon>
        <taxon>Coleoptera</taxon>
        <taxon>Polyphaga</taxon>
        <taxon>Cucujiformia</taxon>
        <taxon>Curculionidae</taxon>
        <taxon>Dryophthorinae</taxon>
        <taxon>Sitophilus</taxon>
    </lineage>
</organism>
<dbReference type="InParanoid" id="A0A6J2XMG1"/>
<dbReference type="Pfam" id="PF00059">
    <property type="entry name" value="Lectin_C"/>
    <property type="match status" value="1"/>
</dbReference>
<keyword evidence="2" id="KW-0732">Signal</keyword>
<dbReference type="PROSITE" id="PS50041">
    <property type="entry name" value="C_TYPE_LECTIN_2"/>
    <property type="match status" value="1"/>
</dbReference>
<evidence type="ECO:0000256" key="1">
    <source>
        <dbReference type="ARBA" id="ARBA00023157"/>
    </source>
</evidence>
<dbReference type="InterPro" id="IPR016186">
    <property type="entry name" value="C-type_lectin-like/link_sf"/>
</dbReference>
<dbReference type="KEGG" id="soy:115879270"/>
<dbReference type="GeneID" id="115879270"/>
<dbReference type="CDD" id="cd00037">
    <property type="entry name" value="CLECT"/>
    <property type="match status" value="1"/>
</dbReference>
<reference evidence="5" key="1">
    <citation type="submission" date="2025-08" db="UniProtKB">
        <authorList>
            <consortium name="RefSeq"/>
        </authorList>
    </citation>
    <scope>IDENTIFICATION</scope>
    <source>
        <tissue evidence="5">Gonads</tissue>
    </source>
</reference>
<protein>
    <submittedName>
        <fullName evidence="5">Uncharacterized protein LOC115879270</fullName>
    </submittedName>
</protein>
<feature type="chain" id="PRO_5026834089" evidence="2">
    <location>
        <begin position="19"/>
        <end position="376"/>
    </location>
</feature>
<evidence type="ECO:0000313" key="5">
    <source>
        <dbReference type="RefSeq" id="XP_030751844.1"/>
    </source>
</evidence>
<dbReference type="SUPFAM" id="SSF56436">
    <property type="entry name" value="C-type lectin-like"/>
    <property type="match status" value="1"/>
</dbReference>
<feature type="domain" description="C-type lectin" evidence="3">
    <location>
        <begin position="23"/>
        <end position="149"/>
    </location>
</feature>
<evidence type="ECO:0000313" key="4">
    <source>
        <dbReference type="Proteomes" id="UP000504635"/>
    </source>
</evidence>
<name>A0A6J2XMG1_SITOR</name>
<dbReference type="SMART" id="SM00034">
    <property type="entry name" value="CLECT"/>
    <property type="match status" value="1"/>
</dbReference>
<evidence type="ECO:0000256" key="2">
    <source>
        <dbReference type="SAM" id="SignalP"/>
    </source>
</evidence>
<dbReference type="AlphaFoldDB" id="A0A6J2XMG1"/>
<evidence type="ECO:0000259" key="3">
    <source>
        <dbReference type="PROSITE" id="PS50041"/>
    </source>
</evidence>